<feature type="compositionally biased region" description="Basic residues" evidence="1">
    <location>
        <begin position="1"/>
        <end position="12"/>
    </location>
</feature>
<feature type="compositionally biased region" description="Acidic residues" evidence="1">
    <location>
        <begin position="20"/>
        <end position="30"/>
    </location>
</feature>
<feature type="compositionally biased region" description="Polar residues" evidence="1">
    <location>
        <begin position="41"/>
        <end position="64"/>
    </location>
</feature>
<name>A0A6A5QK52_AMPQU</name>
<feature type="region of interest" description="Disordered" evidence="1">
    <location>
        <begin position="84"/>
        <end position="111"/>
    </location>
</feature>
<evidence type="ECO:0000256" key="1">
    <source>
        <dbReference type="SAM" id="MobiDB-lite"/>
    </source>
</evidence>
<proteinExistence type="predicted"/>
<evidence type="ECO:0000313" key="3">
    <source>
        <dbReference type="Proteomes" id="UP000800096"/>
    </source>
</evidence>
<organism evidence="2 3">
    <name type="scientific">Ampelomyces quisqualis</name>
    <name type="common">Powdery mildew agent</name>
    <dbReference type="NCBI Taxonomy" id="50730"/>
    <lineage>
        <taxon>Eukaryota</taxon>
        <taxon>Fungi</taxon>
        <taxon>Dikarya</taxon>
        <taxon>Ascomycota</taxon>
        <taxon>Pezizomycotina</taxon>
        <taxon>Dothideomycetes</taxon>
        <taxon>Pleosporomycetidae</taxon>
        <taxon>Pleosporales</taxon>
        <taxon>Pleosporineae</taxon>
        <taxon>Phaeosphaeriaceae</taxon>
        <taxon>Ampelomyces</taxon>
    </lineage>
</organism>
<feature type="region of interest" description="Disordered" evidence="1">
    <location>
        <begin position="1"/>
        <end position="66"/>
    </location>
</feature>
<sequence>MQRTNKWIKSHSKVPLSWTEELDDESDDSSNGEIKIVISSDPATSNESRSTAITAENGNGNSESLYGLEAAPNAFKPKHIDRKAIQSQNKLKKRKKQQRHLSLPEPTPEEVEAAKNLKAQHKREFEEKGYTIGKHDAPLRPETYELIAEDNLYFGKGC</sequence>
<protein>
    <submittedName>
        <fullName evidence="2">Uncharacterized protein</fullName>
    </submittedName>
</protein>
<gene>
    <name evidence="2" type="ORF">BDU57DRAFT_540724</name>
</gene>
<dbReference type="Proteomes" id="UP000800096">
    <property type="component" value="Unassembled WGS sequence"/>
</dbReference>
<accession>A0A6A5QK52</accession>
<evidence type="ECO:0000313" key="2">
    <source>
        <dbReference type="EMBL" id="KAF1914854.1"/>
    </source>
</evidence>
<dbReference type="AlphaFoldDB" id="A0A6A5QK52"/>
<keyword evidence="3" id="KW-1185">Reference proteome</keyword>
<feature type="compositionally biased region" description="Basic residues" evidence="1">
    <location>
        <begin position="90"/>
        <end position="99"/>
    </location>
</feature>
<reference evidence="2" key="1">
    <citation type="journal article" date="2020" name="Stud. Mycol.">
        <title>101 Dothideomycetes genomes: a test case for predicting lifestyles and emergence of pathogens.</title>
        <authorList>
            <person name="Haridas S."/>
            <person name="Albert R."/>
            <person name="Binder M."/>
            <person name="Bloem J."/>
            <person name="Labutti K."/>
            <person name="Salamov A."/>
            <person name="Andreopoulos B."/>
            <person name="Baker S."/>
            <person name="Barry K."/>
            <person name="Bills G."/>
            <person name="Bluhm B."/>
            <person name="Cannon C."/>
            <person name="Castanera R."/>
            <person name="Culley D."/>
            <person name="Daum C."/>
            <person name="Ezra D."/>
            <person name="Gonzalez J."/>
            <person name="Henrissat B."/>
            <person name="Kuo A."/>
            <person name="Liang C."/>
            <person name="Lipzen A."/>
            <person name="Lutzoni F."/>
            <person name="Magnuson J."/>
            <person name="Mondo S."/>
            <person name="Nolan M."/>
            <person name="Ohm R."/>
            <person name="Pangilinan J."/>
            <person name="Park H.-J."/>
            <person name="Ramirez L."/>
            <person name="Alfaro M."/>
            <person name="Sun H."/>
            <person name="Tritt A."/>
            <person name="Yoshinaga Y."/>
            <person name="Zwiers L.-H."/>
            <person name="Turgeon B."/>
            <person name="Goodwin S."/>
            <person name="Spatafora J."/>
            <person name="Crous P."/>
            <person name="Grigoriev I."/>
        </authorList>
    </citation>
    <scope>NUCLEOTIDE SEQUENCE</scope>
    <source>
        <strain evidence="2">HMLAC05119</strain>
    </source>
</reference>
<dbReference type="EMBL" id="ML979137">
    <property type="protein sequence ID" value="KAF1914854.1"/>
    <property type="molecule type" value="Genomic_DNA"/>
</dbReference>